<protein>
    <recommendedName>
        <fullName evidence="3">AB hydrolase-1 domain-containing protein</fullName>
    </recommendedName>
</protein>
<evidence type="ECO:0000256" key="2">
    <source>
        <dbReference type="ARBA" id="ARBA00022801"/>
    </source>
</evidence>
<evidence type="ECO:0000259" key="3">
    <source>
        <dbReference type="Pfam" id="PF12697"/>
    </source>
</evidence>
<comment type="similarity">
    <text evidence="1">Belongs to the peptidase S33 family.</text>
</comment>
<keyword evidence="2" id="KW-0378">Hydrolase</keyword>
<sequence length="331" mass="36879">MTTRWHSSLRSLIRPRRVGILHRRLFHATSSPQSVLHTEWIGRPSLDSQPLTGTVLVFLHGLLGNSRNVKTLAQKTCALYTSPGLLVDLRGHGRSKECHEYGSGTETDRVPVTLDDCVGDIQETLQHVGVSQSTNGKLTSTTNITFVGHSLGGRVAMQYVHARLEPRPSHVWLLDTVPGLTNTKVESVLRIAELVREEKSAWTRPNLQRALTESHGLDTATAQWLASSYDPSTHDFGFDLTVAHNLVQSMDEQDFLGFLQEAVHEHWCKIDLVRGGQNADWHAYPHTISLLQAMAKEHAGTFGYHTLPKAGHWVHIDDLPGLLNAMRSRLL</sequence>
<dbReference type="Proteomes" id="UP000836788">
    <property type="component" value="Chromosome 12"/>
</dbReference>
<evidence type="ECO:0000256" key="1">
    <source>
        <dbReference type="ARBA" id="ARBA00010088"/>
    </source>
</evidence>
<reference evidence="4" key="1">
    <citation type="submission" date="2022-02" db="EMBL/GenBank/DDBJ databases">
        <authorList>
            <person name="Giguere J D."/>
        </authorList>
    </citation>
    <scope>NUCLEOTIDE SEQUENCE</scope>
    <source>
        <strain evidence="4">CCAP 1055/1</strain>
    </source>
</reference>
<accession>A0A8J9X264</accession>
<organism evidence="4">
    <name type="scientific">Phaeodactylum tricornutum</name>
    <name type="common">Diatom</name>
    <dbReference type="NCBI Taxonomy" id="2850"/>
    <lineage>
        <taxon>Eukaryota</taxon>
        <taxon>Sar</taxon>
        <taxon>Stramenopiles</taxon>
        <taxon>Ochrophyta</taxon>
        <taxon>Bacillariophyta</taxon>
        <taxon>Bacillariophyceae</taxon>
        <taxon>Bacillariophycidae</taxon>
        <taxon>Naviculales</taxon>
        <taxon>Phaeodactylaceae</taxon>
        <taxon>Phaeodactylum</taxon>
    </lineage>
</organism>
<proteinExistence type="inferred from homology"/>
<evidence type="ECO:0000313" key="4">
    <source>
        <dbReference type="EMBL" id="CAG9280140.1"/>
    </source>
</evidence>
<dbReference type="AlphaFoldDB" id="A0A8J9X264"/>
<dbReference type="InterPro" id="IPR051601">
    <property type="entry name" value="Serine_prot/Carboxylest_S33"/>
</dbReference>
<dbReference type="SUPFAM" id="SSF53474">
    <property type="entry name" value="alpha/beta-Hydrolases"/>
    <property type="match status" value="1"/>
</dbReference>
<dbReference type="Pfam" id="PF12697">
    <property type="entry name" value="Abhydrolase_6"/>
    <property type="match status" value="1"/>
</dbReference>
<dbReference type="Gene3D" id="3.40.50.1820">
    <property type="entry name" value="alpha/beta hydrolase"/>
    <property type="match status" value="1"/>
</dbReference>
<gene>
    <name evidence="4" type="ORF">PTTT1_LOCUS12336</name>
</gene>
<name>A0A8J9X264_PHATR</name>
<dbReference type="PANTHER" id="PTHR43248:SF3">
    <property type="entry name" value="AB HYDROLASE-1 DOMAIN-CONTAINING PROTEIN"/>
    <property type="match status" value="1"/>
</dbReference>
<dbReference type="PANTHER" id="PTHR43248">
    <property type="entry name" value="2-SUCCINYL-6-HYDROXY-2,4-CYCLOHEXADIENE-1-CARBOXYLATE SYNTHASE"/>
    <property type="match status" value="1"/>
</dbReference>
<dbReference type="GO" id="GO:0016787">
    <property type="term" value="F:hydrolase activity"/>
    <property type="evidence" value="ECO:0007669"/>
    <property type="project" value="UniProtKB-KW"/>
</dbReference>
<feature type="domain" description="AB hydrolase-1" evidence="3">
    <location>
        <begin position="56"/>
        <end position="317"/>
    </location>
</feature>
<dbReference type="EMBL" id="OU594953">
    <property type="protein sequence ID" value="CAG9280140.1"/>
    <property type="molecule type" value="Genomic_DNA"/>
</dbReference>
<dbReference type="InterPro" id="IPR029058">
    <property type="entry name" value="AB_hydrolase_fold"/>
</dbReference>
<dbReference type="InterPro" id="IPR000073">
    <property type="entry name" value="AB_hydrolase_1"/>
</dbReference>